<reference evidence="1" key="1">
    <citation type="journal article" date="2015" name="Nature">
        <title>Complex archaea that bridge the gap between prokaryotes and eukaryotes.</title>
        <authorList>
            <person name="Spang A."/>
            <person name="Saw J.H."/>
            <person name="Jorgensen S.L."/>
            <person name="Zaremba-Niedzwiedzka K."/>
            <person name="Martijn J."/>
            <person name="Lind A.E."/>
            <person name="van Eijk R."/>
            <person name="Schleper C."/>
            <person name="Guy L."/>
            <person name="Ettema T.J."/>
        </authorList>
    </citation>
    <scope>NUCLEOTIDE SEQUENCE</scope>
</reference>
<comment type="caution">
    <text evidence="1">The sequence shown here is derived from an EMBL/GenBank/DDBJ whole genome shotgun (WGS) entry which is preliminary data.</text>
</comment>
<proteinExistence type="predicted"/>
<organism evidence="1">
    <name type="scientific">marine sediment metagenome</name>
    <dbReference type="NCBI Taxonomy" id="412755"/>
    <lineage>
        <taxon>unclassified sequences</taxon>
        <taxon>metagenomes</taxon>
        <taxon>ecological metagenomes</taxon>
    </lineage>
</organism>
<sequence length="56" mass="6726">MDKQTKSVKSKLLRTDIGQAIIDVLDEHPYWQMDVWLKRICEKLIEQRAREESEHS</sequence>
<evidence type="ECO:0000313" key="1">
    <source>
        <dbReference type="EMBL" id="KKL49581.1"/>
    </source>
</evidence>
<dbReference type="EMBL" id="LAZR01032908">
    <property type="protein sequence ID" value="KKL49581.1"/>
    <property type="molecule type" value="Genomic_DNA"/>
</dbReference>
<dbReference type="AlphaFoldDB" id="A0A0F9D7C9"/>
<gene>
    <name evidence="1" type="ORF">LCGC14_2314090</name>
</gene>
<name>A0A0F9D7C9_9ZZZZ</name>
<accession>A0A0F9D7C9</accession>
<protein>
    <submittedName>
        <fullName evidence="1">Uncharacterized protein</fullName>
    </submittedName>
</protein>